<feature type="transmembrane region" description="Helical" evidence="1">
    <location>
        <begin position="12"/>
        <end position="29"/>
    </location>
</feature>
<name>A0A9D9EYQ1_9BACT</name>
<dbReference type="PANTHER" id="PTHR38454">
    <property type="entry name" value="INTEGRAL MEMBRANE PROTEIN-RELATED"/>
    <property type="match status" value="1"/>
</dbReference>
<keyword evidence="1" id="KW-1133">Transmembrane helix</keyword>
<feature type="transmembrane region" description="Helical" evidence="1">
    <location>
        <begin position="376"/>
        <end position="395"/>
    </location>
</feature>
<evidence type="ECO:0000256" key="1">
    <source>
        <dbReference type="SAM" id="Phobius"/>
    </source>
</evidence>
<feature type="transmembrane region" description="Helical" evidence="1">
    <location>
        <begin position="441"/>
        <end position="459"/>
    </location>
</feature>
<feature type="transmembrane region" description="Helical" evidence="1">
    <location>
        <begin position="872"/>
        <end position="892"/>
    </location>
</feature>
<feature type="transmembrane region" description="Helical" evidence="1">
    <location>
        <begin position="558"/>
        <end position="575"/>
    </location>
</feature>
<comment type="caution">
    <text evidence="2">The sequence shown here is derived from an EMBL/GenBank/DDBJ whole genome shotgun (WGS) entry which is preliminary data.</text>
</comment>
<feature type="transmembrane region" description="Helical" evidence="1">
    <location>
        <begin position="125"/>
        <end position="145"/>
    </location>
</feature>
<feature type="transmembrane region" description="Helical" evidence="1">
    <location>
        <begin position="223"/>
        <end position="243"/>
    </location>
</feature>
<feature type="transmembrane region" description="Helical" evidence="1">
    <location>
        <begin position="197"/>
        <end position="217"/>
    </location>
</feature>
<reference evidence="2" key="2">
    <citation type="journal article" date="2021" name="PeerJ">
        <title>Extensive microbial diversity within the chicken gut microbiome revealed by metagenomics and culture.</title>
        <authorList>
            <person name="Gilroy R."/>
            <person name="Ravi A."/>
            <person name="Getino M."/>
            <person name="Pursley I."/>
            <person name="Horton D.L."/>
            <person name="Alikhan N.F."/>
            <person name="Baker D."/>
            <person name="Gharbi K."/>
            <person name="Hall N."/>
            <person name="Watson M."/>
            <person name="Adriaenssens E.M."/>
            <person name="Foster-Nyarko E."/>
            <person name="Jarju S."/>
            <person name="Secka A."/>
            <person name="Antonio M."/>
            <person name="Oren A."/>
            <person name="Chaudhuri R.R."/>
            <person name="La Ragione R."/>
            <person name="Hildebrand F."/>
            <person name="Pallen M.J."/>
        </authorList>
    </citation>
    <scope>NUCLEOTIDE SEQUENCE</scope>
    <source>
        <strain evidence="2">B1-20833</strain>
    </source>
</reference>
<evidence type="ECO:0000313" key="3">
    <source>
        <dbReference type="Proteomes" id="UP000823661"/>
    </source>
</evidence>
<gene>
    <name evidence="2" type="ORF">IAC06_04795</name>
</gene>
<feature type="transmembrane region" description="Helical" evidence="1">
    <location>
        <begin position="527"/>
        <end position="546"/>
    </location>
</feature>
<sequence>MKNNGKTLKEILIYLGIGALFLVLAYGFVPDVLSGKVLNQSDTSAWKGMTNELARHNAAHPDDKTLWTNSMFGGMPTVSMYDEFHGDWTNPLYKALMTGARPANFLFISLIGGFLLMLAFGVDRFLAIAGAVAITFCSYNLQIIQVGHNTKMQAIAFMPWVLAGLVFTYRSAMSCLSERKAREGESSAGKTGNWKEWLPKTVLGSVLFALALSFQIKANHPQITYYLAIIIFIYAIVCLVWLCTDKERRRLAGRFFAASALLLVIGGIGIATNLNKLIPTYRYAEYSMRGGSELSPDSDTHNDEGLDLGYATAWSYGIEETPNLLIPDFNGGASSGELKGRSSETYRLLQKSGQTGLDQIMKALPLYWGPQPFTAGPMYMGAITVFLFILGLCLYRGKEKWWLLIATVIAIMLAWGSHFMWFTKLWFEYAPLYNKFRTVSMALVILQVTLPVLGFVVLDRIFRYEYDMRQIFRATSTAFAVTAGFCFVFIVFPGLAGDFRGAADAGMPEMLSDALAEDRRGLLVSDARRSFILIALTVALLAFLFMSKRLTPVSRKNIAAGAICLMVLFDLWGVGKRYLNSDHFVTKRDFSGQFAQRQVDRMILEDPDIDYRVLDISVNTFNDAFPSYWHRCIGGYSPAKLQRYQDLIERYITPEINDVIGTVNEQQTIQGTEENLPYLPAVSMLNGKYIIVGDEYAPVVNRYAFGNAWFVDGFVPAGTPDDEIALLGEVDLHTTAVIGDDFSWARDAFPASTGDSPVILSDSPVILSDSPVILSGSEESDFIQMTHYAPNELRYTYRTSRERAVIFSEVYYPSGWTLTSRHMDGDSGSPTELPLFRADWLLRGAILPAGEGELVMRFDPPSYRTGEALSRASSVTLLLLLVLSAGGLVIAARKQD</sequence>
<accession>A0A9D9EYQ1</accession>
<feature type="transmembrane region" description="Helical" evidence="1">
    <location>
        <begin position="255"/>
        <end position="274"/>
    </location>
</feature>
<feature type="transmembrane region" description="Helical" evidence="1">
    <location>
        <begin position="157"/>
        <end position="176"/>
    </location>
</feature>
<reference evidence="2" key="1">
    <citation type="submission" date="2020-10" db="EMBL/GenBank/DDBJ databases">
        <authorList>
            <person name="Gilroy R."/>
        </authorList>
    </citation>
    <scope>NUCLEOTIDE SEQUENCE</scope>
    <source>
        <strain evidence="2">B1-20833</strain>
    </source>
</reference>
<keyword evidence="1" id="KW-0472">Membrane</keyword>
<dbReference type="AlphaFoldDB" id="A0A9D9EYQ1"/>
<keyword evidence="1" id="KW-0812">Transmembrane</keyword>
<evidence type="ECO:0008006" key="4">
    <source>
        <dbReference type="Google" id="ProtNLM"/>
    </source>
</evidence>
<feature type="transmembrane region" description="Helical" evidence="1">
    <location>
        <begin position="103"/>
        <end position="120"/>
    </location>
</feature>
<feature type="transmembrane region" description="Helical" evidence="1">
    <location>
        <begin position="471"/>
        <end position="492"/>
    </location>
</feature>
<feature type="transmembrane region" description="Helical" evidence="1">
    <location>
        <begin position="402"/>
        <end position="421"/>
    </location>
</feature>
<dbReference type="InterPro" id="IPR018580">
    <property type="entry name" value="Uncharacterised_YfhO"/>
</dbReference>
<protein>
    <recommendedName>
        <fullName evidence="4">Membrane protein YfhO</fullName>
    </recommendedName>
</protein>
<organism evidence="2 3">
    <name type="scientific">Candidatus Cryptobacteroides intestinavium</name>
    <dbReference type="NCBI Taxonomy" id="2840766"/>
    <lineage>
        <taxon>Bacteria</taxon>
        <taxon>Pseudomonadati</taxon>
        <taxon>Bacteroidota</taxon>
        <taxon>Bacteroidia</taxon>
        <taxon>Bacteroidales</taxon>
        <taxon>Candidatus Cryptobacteroides</taxon>
    </lineage>
</organism>
<dbReference type="EMBL" id="JADIMI010000045">
    <property type="protein sequence ID" value="MBO8452184.1"/>
    <property type="molecule type" value="Genomic_DNA"/>
</dbReference>
<dbReference type="PANTHER" id="PTHR38454:SF1">
    <property type="entry name" value="INTEGRAL MEMBRANE PROTEIN"/>
    <property type="match status" value="1"/>
</dbReference>
<dbReference type="Proteomes" id="UP000823661">
    <property type="component" value="Unassembled WGS sequence"/>
</dbReference>
<proteinExistence type="predicted"/>
<evidence type="ECO:0000313" key="2">
    <source>
        <dbReference type="EMBL" id="MBO8452184.1"/>
    </source>
</evidence>